<feature type="non-terminal residue" evidence="1">
    <location>
        <position position="1"/>
    </location>
</feature>
<organism evidence="1 2">
    <name type="scientific">Polarella glacialis</name>
    <name type="common">Dinoflagellate</name>
    <dbReference type="NCBI Taxonomy" id="89957"/>
    <lineage>
        <taxon>Eukaryota</taxon>
        <taxon>Sar</taxon>
        <taxon>Alveolata</taxon>
        <taxon>Dinophyceae</taxon>
        <taxon>Suessiales</taxon>
        <taxon>Suessiaceae</taxon>
        <taxon>Polarella</taxon>
    </lineage>
</organism>
<name>A0A813GEN8_POLGL</name>
<gene>
    <name evidence="1" type="ORF">PGLA1383_LOCUS42368</name>
</gene>
<evidence type="ECO:0000313" key="1">
    <source>
        <dbReference type="EMBL" id="CAE8625358.1"/>
    </source>
</evidence>
<reference evidence="1" key="1">
    <citation type="submission" date="2021-02" db="EMBL/GenBank/DDBJ databases">
        <authorList>
            <person name="Dougan E. K."/>
            <person name="Rhodes N."/>
            <person name="Thang M."/>
            <person name="Chan C."/>
        </authorList>
    </citation>
    <scope>NUCLEOTIDE SEQUENCE</scope>
</reference>
<feature type="non-terminal residue" evidence="1">
    <location>
        <position position="52"/>
    </location>
</feature>
<proteinExistence type="predicted"/>
<sequence length="52" mass="6439">DSKDGRYIQWRRPWATHASCAEQVRRFDWNLNFSKEVYLRFNACVERRHELP</sequence>
<dbReference type="EMBL" id="CAJNNV010028652">
    <property type="protein sequence ID" value="CAE8625358.1"/>
    <property type="molecule type" value="Genomic_DNA"/>
</dbReference>
<dbReference type="AlphaFoldDB" id="A0A813GEN8"/>
<accession>A0A813GEN8</accession>
<keyword evidence="2" id="KW-1185">Reference proteome</keyword>
<protein>
    <submittedName>
        <fullName evidence="1">Uncharacterized protein</fullName>
    </submittedName>
</protein>
<dbReference type="Proteomes" id="UP000654075">
    <property type="component" value="Unassembled WGS sequence"/>
</dbReference>
<comment type="caution">
    <text evidence="1">The sequence shown here is derived from an EMBL/GenBank/DDBJ whole genome shotgun (WGS) entry which is preliminary data.</text>
</comment>
<evidence type="ECO:0000313" key="2">
    <source>
        <dbReference type="Proteomes" id="UP000654075"/>
    </source>
</evidence>